<keyword evidence="5 8" id="KW-1133">Transmembrane helix</keyword>
<comment type="subcellular location">
    <subcellularLocation>
        <location evidence="1 8">Cell membrane</location>
        <topology evidence="1 8">Multi-pass membrane protein</topology>
    </subcellularLocation>
</comment>
<feature type="transmembrane region" description="Helical" evidence="8">
    <location>
        <begin position="74"/>
        <end position="96"/>
    </location>
</feature>
<feature type="transmembrane region" description="Helical" evidence="8">
    <location>
        <begin position="187"/>
        <end position="214"/>
    </location>
</feature>
<dbReference type="SUPFAM" id="SSF56317">
    <property type="entry name" value="Carbon-nitrogen hydrolase"/>
    <property type="match status" value="1"/>
</dbReference>
<dbReference type="PANTHER" id="PTHR38686:SF1">
    <property type="entry name" value="APOLIPOPROTEIN N-ACYLTRANSFERASE"/>
    <property type="match status" value="1"/>
</dbReference>
<dbReference type="InterPro" id="IPR003010">
    <property type="entry name" value="C-N_Hydrolase"/>
</dbReference>
<evidence type="ECO:0000256" key="1">
    <source>
        <dbReference type="ARBA" id="ARBA00004651"/>
    </source>
</evidence>
<comment type="caution">
    <text evidence="10">The sequence shown here is derived from an EMBL/GenBank/DDBJ whole genome shotgun (WGS) entry which is preliminary data.</text>
</comment>
<keyword evidence="4 8" id="KW-0812">Transmembrane</keyword>
<feature type="transmembrane region" description="Helical" evidence="8">
    <location>
        <begin position="226"/>
        <end position="245"/>
    </location>
</feature>
<accession>A0ABS1SFB1</accession>
<feature type="transmembrane region" description="Helical" evidence="8">
    <location>
        <begin position="519"/>
        <end position="543"/>
    </location>
</feature>
<evidence type="ECO:0000259" key="9">
    <source>
        <dbReference type="PROSITE" id="PS50263"/>
    </source>
</evidence>
<keyword evidence="3 8" id="KW-0808">Transferase</keyword>
<organism evidence="10 11">
    <name type="scientific">Leucobacter chromiireducens subsp. solipictus</name>
    <dbReference type="NCBI Taxonomy" id="398235"/>
    <lineage>
        <taxon>Bacteria</taxon>
        <taxon>Bacillati</taxon>
        <taxon>Actinomycetota</taxon>
        <taxon>Actinomycetes</taxon>
        <taxon>Micrococcales</taxon>
        <taxon>Microbacteriaceae</taxon>
        <taxon>Leucobacter</taxon>
    </lineage>
</organism>
<keyword evidence="7 8" id="KW-0012">Acyltransferase</keyword>
<comment type="similarity">
    <text evidence="8">Belongs to the CN hydrolase family. Apolipoprotein N-acyltransferase subfamily.</text>
</comment>
<evidence type="ECO:0000256" key="6">
    <source>
        <dbReference type="ARBA" id="ARBA00023136"/>
    </source>
</evidence>
<dbReference type="CDD" id="cd07571">
    <property type="entry name" value="ALP_N-acyl_transferase"/>
    <property type="match status" value="1"/>
</dbReference>
<evidence type="ECO:0000256" key="7">
    <source>
        <dbReference type="ARBA" id="ARBA00023315"/>
    </source>
</evidence>
<evidence type="ECO:0000256" key="8">
    <source>
        <dbReference type="HAMAP-Rule" id="MF_01148"/>
    </source>
</evidence>
<evidence type="ECO:0000256" key="4">
    <source>
        <dbReference type="ARBA" id="ARBA00022692"/>
    </source>
</evidence>
<comment type="function">
    <text evidence="8">Catalyzes the phospholipid dependent N-acylation of the N-terminal cysteine of apolipoprotein, the last step in lipoprotein maturation.</text>
</comment>
<evidence type="ECO:0000256" key="5">
    <source>
        <dbReference type="ARBA" id="ARBA00022989"/>
    </source>
</evidence>
<protein>
    <recommendedName>
        <fullName evidence="8">Apolipoprotein N-acyltransferase</fullName>
        <shortName evidence="8">ALP N-acyltransferase</shortName>
        <ecNumber evidence="8">2.3.1.269</ecNumber>
    </recommendedName>
</protein>
<evidence type="ECO:0000313" key="10">
    <source>
        <dbReference type="EMBL" id="MBL3679242.1"/>
    </source>
</evidence>
<dbReference type="InterPro" id="IPR045378">
    <property type="entry name" value="LNT_N"/>
</dbReference>
<feature type="transmembrane region" description="Helical" evidence="8">
    <location>
        <begin position="51"/>
        <end position="67"/>
    </location>
</feature>
<proteinExistence type="inferred from homology"/>
<evidence type="ECO:0000256" key="3">
    <source>
        <dbReference type="ARBA" id="ARBA00022679"/>
    </source>
</evidence>
<dbReference type="PROSITE" id="PS50263">
    <property type="entry name" value="CN_HYDROLASE"/>
    <property type="match status" value="1"/>
</dbReference>
<dbReference type="InterPro" id="IPR004563">
    <property type="entry name" value="Apolipo_AcylTrfase"/>
</dbReference>
<gene>
    <name evidence="8 10" type="primary">lnt</name>
    <name evidence="10" type="ORF">D3230_08010</name>
</gene>
<comment type="pathway">
    <text evidence="8">Protein modification; lipoprotein biosynthesis (N-acyl transfer).</text>
</comment>
<dbReference type="InterPro" id="IPR036526">
    <property type="entry name" value="C-N_Hydrolase_sf"/>
</dbReference>
<dbReference type="Pfam" id="PF00795">
    <property type="entry name" value="CN_hydrolase"/>
    <property type="match status" value="1"/>
</dbReference>
<comment type="catalytic activity">
    <reaction evidence="8">
        <text>N-terminal S-1,2-diacyl-sn-glyceryl-L-cysteinyl-[lipoprotein] + a glycerophospholipid = N-acyl-S-1,2-diacyl-sn-glyceryl-L-cysteinyl-[lipoprotein] + a 2-acyl-sn-glycero-3-phospholipid + H(+)</text>
        <dbReference type="Rhea" id="RHEA:48228"/>
        <dbReference type="Rhea" id="RHEA-COMP:14681"/>
        <dbReference type="Rhea" id="RHEA-COMP:14684"/>
        <dbReference type="ChEBI" id="CHEBI:15378"/>
        <dbReference type="ChEBI" id="CHEBI:136912"/>
        <dbReference type="ChEBI" id="CHEBI:140656"/>
        <dbReference type="ChEBI" id="CHEBI:140657"/>
        <dbReference type="ChEBI" id="CHEBI:140660"/>
        <dbReference type="EC" id="2.3.1.269"/>
    </reaction>
</comment>
<dbReference type="EC" id="2.3.1.269" evidence="8"/>
<dbReference type="EMBL" id="QYAC01000004">
    <property type="protein sequence ID" value="MBL3679242.1"/>
    <property type="molecule type" value="Genomic_DNA"/>
</dbReference>
<dbReference type="Gene3D" id="3.60.110.10">
    <property type="entry name" value="Carbon-nitrogen hydrolase"/>
    <property type="match status" value="1"/>
</dbReference>
<dbReference type="PANTHER" id="PTHR38686">
    <property type="entry name" value="APOLIPOPROTEIN N-ACYLTRANSFERASE"/>
    <property type="match status" value="1"/>
</dbReference>
<evidence type="ECO:0000313" key="11">
    <source>
        <dbReference type="Proteomes" id="UP001645859"/>
    </source>
</evidence>
<feature type="transmembrane region" description="Helical" evidence="8">
    <location>
        <begin position="136"/>
        <end position="154"/>
    </location>
</feature>
<feature type="domain" description="CN hydrolase" evidence="9">
    <location>
        <begin position="253"/>
        <end position="509"/>
    </location>
</feature>
<keyword evidence="2 8" id="KW-1003">Cell membrane</keyword>
<dbReference type="Pfam" id="PF20154">
    <property type="entry name" value="LNT_N"/>
    <property type="match status" value="1"/>
</dbReference>
<feature type="transmembrane region" description="Helical" evidence="8">
    <location>
        <begin position="102"/>
        <end position="124"/>
    </location>
</feature>
<evidence type="ECO:0000256" key="2">
    <source>
        <dbReference type="ARBA" id="ARBA00022475"/>
    </source>
</evidence>
<dbReference type="HAMAP" id="MF_01148">
    <property type="entry name" value="Lnt"/>
    <property type="match status" value="1"/>
</dbReference>
<reference evidence="10 11" key="1">
    <citation type="submission" date="2018-09" db="EMBL/GenBank/DDBJ databases">
        <title>Comparative genomics of Leucobacter spp.</title>
        <authorList>
            <person name="Reis A.C."/>
            <person name="Kolvenbach B.A."/>
            <person name="Corvini P.F.X."/>
            <person name="Nunes O.C."/>
        </authorList>
    </citation>
    <scope>NUCLEOTIDE SEQUENCE [LARGE SCALE GENOMIC DNA]</scope>
    <source>
        <strain evidence="10 11">TAN 31504</strain>
    </source>
</reference>
<name>A0ABS1SFB1_9MICO</name>
<keyword evidence="6 8" id="KW-0472">Membrane</keyword>
<keyword evidence="11" id="KW-1185">Reference proteome</keyword>
<dbReference type="Proteomes" id="UP001645859">
    <property type="component" value="Unassembled WGS sequence"/>
</dbReference>
<dbReference type="NCBIfam" id="TIGR00546">
    <property type="entry name" value="lnt"/>
    <property type="match status" value="1"/>
</dbReference>
<sequence length="551" mass="57398">MSTAPVLGSARADDAHPDDARAPRRLRWWTSLLAAAGGGLVLDAAGPGLGWWPLALPAAALILLAVWQQRARWGLLAGAVAGCAFWGPHISWLTLYLGLVPWAGLTAVMTAWFALFGALVAAGTRGLARAAVFRSRPNLLLGAQAATAAGLWVLRESVQGSWPYGGFAWGRLAHTQATGWLAESVSWLGFSGLSGAIACVAALCVAAGMAAWGARGGGPGVRTRTTAAVAGAVALLAVMMLVPAAPLPQDGTLRVAAIQGNSKSAIFDDRESGAVFRDHARATTRLLDELDAAGERVDLIVWPENSAEFDLPGNTLRDFEVAGLARRAGAPIVAGSILQDPDGSYTNSAVVWDARGDTGARYDKRFPVPFAEYMPNRDFFHMLAPDLVDLVQLEYTAGTRSTVLELDTPAGTVAAGLAICFDIIFDAQADAMVDGGAQVILAPTNNADFGRTDESAQQLQIARLRATETGRPLVNISTVGTSAVVSPAGETLTGLTPFTADAMVAEIPLVSGTTPAVRFGAVIAGAWMLIGAMGAAIGVVLGYEPRRLRRS</sequence>